<dbReference type="SUPFAM" id="SSF48371">
    <property type="entry name" value="ARM repeat"/>
    <property type="match status" value="2"/>
</dbReference>
<dbReference type="Proteomes" id="UP000224854">
    <property type="component" value="Unassembled WGS sequence"/>
</dbReference>
<evidence type="ECO:0000313" key="4">
    <source>
        <dbReference type="EMBL" id="PHH70865.1"/>
    </source>
</evidence>
<dbReference type="Pfam" id="PF07539">
    <property type="entry name" value="UTP20_N"/>
    <property type="match status" value="1"/>
</dbReference>
<feature type="domain" description="U3 small nucleolar RNA-associated protein 20" evidence="3">
    <location>
        <begin position="1239"/>
        <end position="1456"/>
    </location>
</feature>
<keyword evidence="5" id="KW-1185">Reference proteome</keyword>
<name>A0A2C5YMZ2_9HYPO</name>
<dbReference type="PANTHER" id="PTHR17695">
    <property type="entry name" value="SMALL SUBUNIT PROCESSOME COMPONENT 20 HOMOLOG"/>
    <property type="match status" value="1"/>
</dbReference>
<evidence type="ECO:0000259" key="2">
    <source>
        <dbReference type="Pfam" id="PF07539"/>
    </source>
</evidence>
<proteinExistence type="predicted"/>
<dbReference type="GO" id="GO:0030686">
    <property type="term" value="C:90S preribosome"/>
    <property type="evidence" value="ECO:0007669"/>
    <property type="project" value="TreeGrafter"/>
</dbReference>
<feature type="region of interest" description="Disordered" evidence="1">
    <location>
        <begin position="1964"/>
        <end position="1988"/>
    </location>
</feature>
<comment type="caution">
    <text evidence="4">The sequence shown here is derived from an EMBL/GenBank/DDBJ whole genome shotgun (WGS) entry which is preliminary data.</text>
</comment>
<dbReference type="PANTHER" id="PTHR17695:SF11">
    <property type="entry name" value="SMALL SUBUNIT PROCESSOME COMPONENT 20 HOMOLOG"/>
    <property type="match status" value="1"/>
</dbReference>
<dbReference type="InterPro" id="IPR046523">
    <property type="entry name" value="UTP20_dom"/>
</dbReference>
<dbReference type="OrthoDB" id="360653at2759"/>
<dbReference type="GO" id="GO:0032040">
    <property type="term" value="C:small-subunit processome"/>
    <property type="evidence" value="ECO:0007669"/>
    <property type="project" value="TreeGrafter"/>
</dbReference>
<evidence type="ECO:0000313" key="5">
    <source>
        <dbReference type="Proteomes" id="UP000224854"/>
    </source>
</evidence>
<sequence>MVGNRGLPSITDKECIKMPQAWQDQIVSKFERLEISPFPEGGPYDKDPQVWRDKCLPQYAGLLQLLETTAVHPSTTARISELLLRKLKLALRPLSSLLSDEVHFIVSQGFHAYLRMSKANGSVDPTLSPLLRAAIPRFAQSTGFLCAYLDYEVCQENSRQALKRDDGDAKGPAVGECQVTATLSRNLASPSHDVRLASLQLLKHTGNERGSSEYTSMMLQIEQMALSLENTRTIAMLLRKLGQLYASIDGSSWLVNGIPSFIFGMLTVKLSPVWDAAVEALQQVVQTKHGESATATIAFEWIAQPSPRWSPSRPPSSGSKRIQTDFECIGLSSLEESANTTMDLCEKIEEVLLSKFDERQHLADLMAANARCQALKVLNAAPFVAEKRSRLLVPHLLSWATEEDDSLNALGEETAECSGSTWSLADRKSLVGIFSQFVNPRVLHQSEKVYEALLQLMQNGDGEVQRLALKALLAWKQDQVKPYQENLENLLDEARFKNELAVFMQDGNAIKEEHRCILMPMLLRLLYGRTISRRGAGSGQNGLQTTRLAVLRNLSLEDMGSFIDIATAKLKGVRVAVAPAGRKKLFSEAVISVRRQVGFLNMAQCLVSELGANVGPFMETLLNAVLYCLVYACIRLKNASVDEETAAQENDEQGKELPLLKESRSLGIKCLTALFQNAQAFDWAPYQDVIIDEVVTPRLKNLAAETTQGVSGLLQLFSTWSVLPNAVMFLAPHGDGLPRGPLPDIIACLGLAKTKDEVKIFVLDMIRNLVNFAVAPASECEFNELIKEELIDANAKAMLTHVATIIETSSTSINLLEACVETILAFAPVMQDLDHAKAVIGMSSLLLKQPPRRVNPRIKGKILVIVEKFVESSDTAQDSGLWDETYETLSGLFSYFKDRQNRETLSRAMRAFSRQAGDLTQVASLCEHLNSFKQGRLDEPDYDRRLAAFTTIAADGGVAWTPKQWLPLLHNLIFSIRLDQEFGVLSSNAADGLRRFLKTTADCSSPHVKAVFEDYIKTIIMPSIYSGAREASETVRREYLRVLGFLLTAMPSWPPVASLGGLLDERAEDSSEPAFFFNVLSPAKSRQLEALRALEAANLAREMDSQSLTQFFIPLLEHFIYGRADGGDDSGLGAQAANTIGSLAMSLDWKHWRSTFHRYIGYVEARRETQKQTLRLLGKLSDALTAASESRTSDRMDVDCPDGWPSRQRLCVTLPKQTQLTTDVLDYFLPALVKHLHEKDESEVSYRVPVGVVLVKLLKLLPKQDMEPKLAAIVTDICHILRSKAWESREMARDTLIQIAVILGPSFFGFILKQLRGALTRGYQLHVLSYTMHAMLVATVPTFACGDVDYCLPAMVTVVMDDVFGAIGQEKDAQGYISQMKEIKSSKSQDSMELVAKRASIGHLVELVRPLQALLMQKVDAKMVRKIDALMSRIGSGLLQNQSAASRDTLVFCYEVVQEAYRGQKVEVEEKMDPKVRKYLVLKGAKRSGGRGKTSKHTYKLVRFALDIVRTMMKKHDDLRTATNLCGFLPIIGDAMVDGEEEVKISAFRLLVAIVKVPFSTPEGQNIYKVAVKEAFKSISMSSSTTTEVSQAALKMLATVLGHRRDIGVRDEAIDMLLGKIKQDFTEPLYRHITFSFLRSVLDRRIETAVVYDTVDHVGTVMVNNDDKDTRDLARGAFFQFIREYPQKRARWAKQLDFIVANLRYEREGGRLSVMEVIHLLLIKSSDEFVQEVAGTCYLPLLLVLANDESAKCKDAAGRLVGEIFEKSDKEQTQKFLALLRSWMEKDDNLAVVRLALQVYGYYFESGEAAQRNSHDATLVIDKCCQLLDGPSIEAMDDKLAKTVLETVYMFTTTMAAYSLSAGRLGLWKDVGRCLRHAEPGVKHAAVRAMNAYLVDFAKHAKGVLRGETIEGSYGLCLGAEEESRLCRLALGTLNAGEVDEGLASDVVQLLVFIGSRLSVTVESDDDVEEGSGQEDEEEQQQQHGMEQAKKATANIGYLYSRLSHILRKEVAPKAAAMNAKVAAMEILETVSRRII</sequence>
<reference evidence="4 5" key="1">
    <citation type="submission" date="2017-06" db="EMBL/GenBank/DDBJ databases">
        <title>Ant-infecting Ophiocordyceps genomes reveal a high diversity of potential behavioral manipulation genes and a possible major role for enterotoxins.</title>
        <authorList>
            <person name="De Bekker C."/>
            <person name="Evans H.C."/>
            <person name="Brachmann A."/>
            <person name="Hughes D.P."/>
        </authorList>
    </citation>
    <scope>NUCLEOTIDE SEQUENCE [LARGE SCALE GENOMIC DNA]</scope>
    <source>
        <strain evidence="4 5">1348a</strain>
    </source>
</reference>
<gene>
    <name evidence="4" type="ORF">CDD82_6878</name>
</gene>
<dbReference type="InterPro" id="IPR011430">
    <property type="entry name" value="UTP20_N"/>
</dbReference>
<organism evidence="4 5">
    <name type="scientific">Ophiocordyceps australis</name>
    <dbReference type="NCBI Taxonomy" id="1399860"/>
    <lineage>
        <taxon>Eukaryota</taxon>
        <taxon>Fungi</taxon>
        <taxon>Dikarya</taxon>
        <taxon>Ascomycota</taxon>
        <taxon>Pezizomycotina</taxon>
        <taxon>Sordariomycetes</taxon>
        <taxon>Hypocreomycetidae</taxon>
        <taxon>Hypocreales</taxon>
        <taxon>Ophiocordycipitaceae</taxon>
        <taxon>Ophiocordyceps</taxon>
    </lineage>
</organism>
<dbReference type="Gene3D" id="1.25.10.10">
    <property type="entry name" value="Leucine-rich Repeat Variant"/>
    <property type="match status" value="3"/>
</dbReference>
<feature type="compositionally biased region" description="Acidic residues" evidence="1">
    <location>
        <begin position="1964"/>
        <end position="1980"/>
    </location>
</feature>
<evidence type="ECO:0000259" key="3">
    <source>
        <dbReference type="Pfam" id="PF20416"/>
    </source>
</evidence>
<dbReference type="InterPro" id="IPR011989">
    <property type="entry name" value="ARM-like"/>
</dbReference>
<evidence type="ECO:0000256" key="1">
    <source>
        <dbReference type="SAM" id="MobiDB-lite"/>
    </source>
</evidence>
<accession>A0A2C5YMZ2</accession>
<protein>
    <submittedName>
        <fullName evidence="4">Uncharacterized protein</fullName>
    </submittedName>
</protein>
<feature type="domain" description="U3 small nucleolar RNA-associated protein 20 N-terminal" evidence="2">
    <location>
        <begin position="422"/>
        <end position="1031"/>
    </location>
</feature>
<dbReference type="InterPro" id="IPR016024">
    <property type="entry name" value="ARM-type_fold"/>
</dbReference>
<dbReference type="EMBL" id="NJEU01000748">
    <property type="protein sequence ID" value="PHH70865.1"/>
    <property type="molecule type" value="Genomic_DNA"/>
</dbReference>
<dbReference type="Pfam" id="PF20416">
    <property type="entry name" value="UTP20"/>
    <property type="match status" value="1"/>
</dbReference>
<dbReference type="InterPro" id="IPR052575">
    <property type="entry name" value="SSU_processome_comp_20"/>
</dbReference>